<organism evidence="1">
    <name type="scientific">viral metagenome</name>
    <dbReference type="NCBI Taxonomy" id="1070528"/>
    <lineage>
        <taxon>unclassified sequences</taxon>
        <taxon>metagenomes</taxon>
        <taxon>organismal metagenomes</taxon>
    </lineage>
</organism>
<sequence>MTTVQTTSQPSKINLGPCDSVVVDSNYHNYFVNIAVLQTTVNSIKRESDAHVVELSPIYMSYATFLNLFFKDNKFSPNKQLGKNAQTLVSNKDRRILSGPLDQEYNLTDTSNVITAPVFNLTSALISTYVSGLGSDPNCWDSCDLVCLQNTINPINSLFSVIQCCQNNIECSMTLDQFFSSLEAQGMVMDPASGFPLDPDQPIGGGVIYQGVVCANVAVIFKSTTDDVKDLRVNWPFLINFNSYADVGAFSLGFSSGGTTNISPHIWKLPIYLLPVLPTIDTFANSNRSDEFLTSDIVNNNGLVKVMKPSITRYNVGKYSNLSQ</sequence>
<name>A0A6C0HP68_9ZZZZ</name>
<dbReference type="AlphaFoldDB" id="A0A6C0HP68"/>
<reference evidence="1" key="1">
    <citation type="journal article" date="2020" name="Nature">
        <title>Giant virus diversity and host interactions through global metagenomics.</title>
        <authorList>
            <person name="Schulz F."/>
            <person name="Roux S."/>
            <person name="Paez-Espino D."/>
            <person name="Jungbluth S."/>
            <person name="Walsh D.A."/>
            <person name="Denef V.J."/>
            <person name="McMahon K.D."/>
            <person name="Konstantinidis K.T."/>
            <person name="Eloe-Fadrosh E.A."/>
            <person name="Kyrpides N.C."/>
            <person name="Woyke T."/>
        </authorList>
    </citation>
    <scope>NUCLEOTIDE SEQUENCE</scope>
    <source>
        <strain evidence="1">GVMAG-M-3300023184-161</strain>
    </source>
</reference>
<evidence type="ECO:0000313" key="1">
    <source>
        <dbReference type="EMBL" id="QHT82184.1"/>
    </source>
</evidence>
<accession>A0A6C0HP68</accession>
<protein>
    <submittedName>
        <fullName evidence="1">Uncharacterized protein</fullName>
    </submittedName>
</protein>
<dbReference type="EMBL" id="MN739997">
    <property type="protein sequence ID" value="QHT82184.1"/>
    <property type="molecule type" value="Genomic_DNA"/>
</dbReference>
<proteinExistence type="predicted"/>